<dbReference type="OrthoDB" id="3029913at2759"/>
<dbReference type="AlphaFoldDB" id="A0A9P1H3G0"/>
<name>A0A9P1H3G0_9PEZI</name>
<evidence type="ECO:0000256" key="1">
    <source>
        <dbReference type="SAM" id="MobiDB-lite"/>
    </source>
</evidence>
<feature type="region of interest" description="Disordered" evidence="1">
    <location>
        <begin position="295"/>
        <end position="324"/>
    </location>
</feature>
<proteinExistence type="predicted"/>
<gene>
    <name evidence="2" type="ORF">PPNO1_LOCUS4621</name>
</gene>
<comment type="caution">
    <text evidence="2">The sequence shown here is derived from an EMBL/GenBank/DDBJ whole genome shotgun (WGS) entry which is preliminary data.</text>
</comment>
<dbReference type="Proteomes" id="UP000838763">
    <property type="component" value="Unassembled WGS sequence"/>
</dbReference>
<dbReference type="EMBL" id="CALLCH030000012">
    <property type="protein sequence ID" value="CAI4214894.1"/>
    <property type="molecule type" value="Genomic_DNA"/>
</dbReference>
<sequence>MRRLLSKKPRDLLPGEVRFFSFYQPSLQGGIHTVEVWQDVTVPDEEKPGKIDADTQEFNVIAPRYNLPAGAVDSVYPPPGESAPVTVLPHIVLKDAHMPWNRDPTFVEHEVQDKDPRNLAPWLLLLVFTPDELRLEPSDLGDVLTRLPEVERKQSETMAVRMRARETPFLNGVVNAIPFDETNDAHDAEGPVDVSDALDVSQYKYLAHVRQVAVDGMAVAGKPDAGNGDDKESELFSIVISPRTGPIGLKVPTTTVVHLVSLNTKKSLPLSSDSDRVAMVSLHSWTYNCLPAEDAPDEEEQKDPSTSADDPAPDPLDNIISQRQKDGYTLVRHRTITGETTAAIIRGPFSPKSVPHPLRQEKDFAIQSNFGTDLQILDPNLSLMDITYSSAWQLGKTLGMGDQAFSASLARLRGAIHAAALGRSKVDVHSALGTYQSRGNAVSGMRDLVKGLNALNQALSGEAGQSMAVGANRWDYSHPAASASGNSNSTSHHVGISMRSPHISTRIAAHADDAAFSLAEASDGSLYNEHQVANNPDFAHVYAWVLDKLHLANVPAHYLLPDPSYLPQETLRFFYVDENWTEALVDGALSLANHWGATPQEDFCRTAIKAVINKRLTTPDPTLGGWHIQMPKYGLLVRSQLLVQFPDITVSVEFAAARTTSNTATGEPEPPKAPILRFTIGSQISDDALTVSYKKIYTEPDPDKRHDKANKKPIYSKTFPMRDKEVFDLQSRTLKVEPYLDKVHEALWTTLDRADFSDEAKTSALLALQLNESIPELRIAIPSRLTKSLPTTSGPATTFQFTLPTTTNNTTPPPPLDPLPRHGLTTARTAVIRPRAPSPRREALLVAERARMLKGHPTRVPHQPNLLHPDGSDDPNTAADLPKWELAVYTVRNRLFVPSTSLLPVDLIVKIVRSPTSLVPDRPLLWIEYYASKAAEDGKPKTRGTVNVKVVPRSSKGVTIDRIPEASFLLSRAKIAWYKSTEPRSAEVKIRFAYAKPESDRDKSPTIISQSVYVELREEIIPKPRPT</sequence>
<reference evidence="2" key="1">
    <citation type="submission" date="2022-11" db="EMBL/GenBank/DDBJ databases">
        <authorList>
            <person name="Scott C."/>
            <person name="Bruce N."/>
        </authorList>
    </citation>
    <scope>NUCLEOTIDE SEQUENCE</scope>
</reference>
<organism evidence="2 3">
    <name type="scientific">Parascedosporium putredinis</name>
    <dbReference type="NCBI Taxonomy" id="1442378"/>
    <lineage>
        <taxon>Eukaryota</taxon>
        <taxon>Fungi</taxon>
        <taxon>Dikarya</taxon>
        <taxon>Ascomycota</taxon>
        <taxon>Pezizomycotina</taxon>
        <taxon>Sordariomycetes</taxon>
        <taxon>Hypocreomycetidae</taxon>
        <taxon>Microascales</taxon>
        <taxon>Microascaceae</taxon>
        <taxon>Parascedosporium</taxon>
    </lineage>
</organism>
<feature type="region of interest" description="Disordered" evidence="1">
    <location>
        <begin position="801"/>
        <end position="821"/>
    </location>
</feature>
<evidence type="ECO:0000313" key="3">
    <source>
        <dbReference type="Proteomes" id="UP000838763"/>
    </source>
</evidence>
<keyword evidence="3" id="KW-1185">Reference proteome</keyword>
<protein>
    <submittedName>
        <fullName evidence="2">Uncharacterized protein</fullName>
    </submittedName>
</protein>
<accession>A0A9P1H3G0</accession>
<feature type="region of interest" description="Disordered" evidence="1">
    <location>
        <begin position="856"/>
        <end position="878"/>
    </location>
</feature>
<evidence type="ECO:0000313" key="2">
    <source>
        <dbReference type="EMBL" id="CAI4214894.1"/>
    </source>
</evidence>
<feature type="compositionally biased region" description="Low complexity" evidence="1">
    <location>
        <begin position="801"/>
        <end position="810"/>
    </location>
</feature>